<feature type="domain" description="OmpR/PhoB-type" evidence="10">
    <location>
        <begin position="129"/>
        <end position="227"/>
    </location>
</feature>
<feature type="domain" description="Response regulatory" evidence="9">
    <location>
        <begin position="4"/>
        <end position="118"/>
    </location>
</feature>
<dbReference type="Gene3D" id="6.10.250.690">
    <property type="match status" value="1"/>
</dbReference>
<protein>
    <submittedName>
        <fullName evidence="11">OmpR/PhoB-type DNA-binding domain profile</fullName>
    </submittedName>
</protein>
<dbReference type="PROSITE" id="PS51755">
    <property type="entry name" value="OMPR_PHOB"/>
    <property type="match status" value="1"/>
</dbReference>
<dbReference type="PROSITE" id="PS50110">
    <property type="entry name" value="RESPONSE_REGULATORY"/>
    <property type="match status" value="1"/>
</dbReference>
<dbReference type="Pfam" id="PF00486">
    <property type="entry name" value="Trans_reg_C"/>
    <property type="match status" value="1"/>
</dbReference>
<dbReference type="PANTHER" id="PTHR48111:SF22">
    <property type="entry name" value="REGULATOR OF RPOS"/>
    <property type="match status" value="1"/>
</dbReference>
<dbReference type="GO" id="GO:0000156">
    <property type="term" value="F:phosphorelay response regulator activity"/>
    <property type="evidence" value="ECO:0007669"/>
    <property type="project" value="TreeGrafter"/>
</dbReference>
<dbReference type="InterPro" id="IPR039420">
    <property type="entry name" value="WalR-like"/>
</dbReference>
<evidence type="ECO:0000256" key="3">
    <source>
        <dbReference type="ARBA" id="ARBA00023012"/>
    </source>
</evidence>
<keyword evidence="5 8" id="KW-0238">DNA-binding</keyword>
<keyword evidence="3" id="KW-0902">Two-component regulatory system</keyword>
<dbReference type="EMBL" id="OMOH01000003">
    <property type="protein sequence ID" value="SPF67803.1"/>
    <property type="molecule type" value="Genomic_DNA"/>
</dbReference>
<dbReference type="FunFam" id="1.10.10.10:FF:000005">
    <property type="entry name" value="Two-component system response regulator"/>
    <property type="match status" value="1"/>
</dbReference>
<evidence type="ECO:0000256" key="6">
    <source>
        <dbReference type="ARBA" id="ARBA00023163"/>
    </source>
</evidence>
<gene>
    <name evidence="11" type="ORF">PROPJV5_0751</name>
</gene>
<proteinExistence type="predicted"/>
<feature type="modified residue" description="4-aspartylphosphate" evidence="7">
    <location>
        <position position="53"/>
    </location>
</feature>
<evidence type="ECO:0000259" key="10">
    <source>
        <dbReference type="PROSITE" id="PS51755"/>
    </source>
</evidence>
<evidence type="ECO:0000256" key="7">
    <source>
        <dbReference type="PROSITE-ProRule" id="PRU00169"/>
    </source>
</evidence>
<evidence type="ECO:0000256" key="8">
    <source>
        <dbReference type="PROSITE-ProRule" id="PRU01091"/>
    </source>
</evidence>
<sequence length="230" mass="25818">MPMKILVVDDDQAVRDSLARSLHYSGYEVETAEDGVDALAKLSAQRPDAIVMDVMMPRLDGLETTRMLRASGNDVPILVLTARDAVGDRVDGLDAGADDYMVKPFALDELLARLRALTRRNHPDQSQADETLTFSNLRLSPTTREVTRGGRHITLTRTEFALLQTFMKNPTKVLERSWLLNEVWGFEFPTTANSLEVYIGYLRRKTEQGGEPRLIHTVRGVGYVLREAES</sequence>
<dbReference type="Proteomes" id="UP000265962">
    <property type="component" value="Unassembled WGS sequence"/>
</dbReference>
<dbReference type="Gene3D" id="1.10.10.10">
    <property type="entry name" value="Winged helix-like DNA-binding domain superfamily/Winged helix DNA-binding domain"/>
    <property type="match status" value="1"/>
</dbReference>
<dbReference type="GO" id="GO:0006355">
    <property type="term" value="P:regulation of DNA-templated transcription"/>
    <property type="evidence" value="ECO:0007669"/>
    <property type="project" value="InterPro"/>
</dbReference>
<dbReference type="InterPro" id="IPR036388">
    <property type="entry name" value="WH-like_DNA-bd_sf"/>
</dbReference>
<evidence type="ECO:0000256" key="5">
    <source>
        <dbReference type="ARBA" id="ARBA00023125"/>
    </source>
</evidence>
<comment type="subcellular location">
    <subcellularLocation>
        <location evidence="1">Cytoplasm</location>
    </subcellularLocation>
</comment>
<evidence type="ECO:0000259" key="9">
    <source>
        <dbReference type="PROSITE" id="PS50110"/>
    </source>
</evidence>
<accession>A0A375I3M1</accession>
<dbReference type="GO" id="GO:0005829">
    <property type="term" value="C:cytosol"/>
    <property type="evidence" value="ECO:0007669"/>
    <property type="project" value="TreeGrafter"/>
</dbReference>
<dbReference type="GO" id="GO:0000976">
    <property type="term" value="F:transcription cis-regulatory region binding"/>
    <property type="evidence" value="ECO:0007669"/>
    <property type="project" value="TreeGrafter"/>
</dbReference>
<evidence type="ECO:0000256" key="4">
    <source>
        <dbReference type="ARBA" id="ARBA00023015"/>
    </source>
</evidence>
<dbReference type="Gene3D" id="3.40.50.2300">
    <property type="match status" value="1"/>
</dbReference>
<dbReference type="SMART" id="SM00448">
    <property type="entry name" value="REC"/>
    <property type="match status" value="1"/>
</dbReference>
<reference evidence="12" key="1">
    <citation type="submission" date="2018-02" db="EMBL/GenBank/DDBJ databases">
        <authorList>
            <person name="Hornung B."/>
        </authorList>
    </citation>
    <scope>NUCLEOTIDE SEQUENCE [LARGE SCALE GENOMIC DNA]</scope>
</reference>
<dbReference type="SUPFAM" id="SSF52172">
    <property type="entry name" value="CheY-like"/>
    <property type="match status" value="1"/>
</dbReference>
<dbReference type="Pfam" id="PF00072">
    <property type="entry name" value="Response_reg"/>
    <property type="match status" value="1"/>
</dbReference>
<feature type="DNA-binding region" description="OmpR/PhoB-type" evidence="8">
    <location>
        <begin position="129"/>
        <end position="227"/>
    </location>
</feature>
<dbReference type="InterPro" id="IPR001789">
    <property type="entry name" value="Sig_transdc_resp-reg_receiver"/>
</dbReference>
<keyword evidence="2 7" id="KW-0597">Phosphoprotein</keyword>
<keyword evidence="6" id="KW-0804">Transcription</keyword>
<dbReference type="SMART" id="SM00862">
    <property type="entry name" value="Trans_reg_C"/>
    <property type="match status" value="1"/>
</dbReference>
<name>A0A375I3M1_9ACTN</name>
<dbReference type="CDD" id="cd00383">
    <property type="entry name" value="trans_reg_C"/>
    <property type="match status" value="1"/>
</dbReference>
<dbReference type="InterPro" id="IPR011006">
    <property type="entry name" value="CheY-like_superfamily"/>
</dbReference>
<evidence type="ECO:0000256" key="1">
    <source>
        <dbReference type="ARBA" id="ARBA00004496"/>
    </source>
</evidence>
<keyword evidence="12" id="KW-1185">Reference proteome</keyword>
<organism evidence="11 12">
    <name type="scientific">Propionibacterium ruminifibrarum</name>
    <dbReference type="NCBI Taxonomy" id="1962131"/>
    <lineage>
        <taxon>Bacteria</taxon>
        <taxon>Bacillati</taxon>
        <taxon>Actinomycetota</taxon>
        <taxon>Actinomycetes</taxon>
        <taxon>Propionibacteriales</taxon>
        <taxon>Propionibacteriaceae</taxon>
        <taxon>Propionibacterium</taxon>
    </lineage>
</organism>
<evidence type="ECO:0000313" key="11">
    <source>
        <dbReference type="EMBL" id="SPF67803.1"/>
    </source>
</evidence>
<dbReference type="PANTHER" id="PTHR48111">
    <property type="entry name" value="REGULATOR OF RPOS"/>
    <property type="match status" value="1"/>
</dbReference>
<keyword evidence="4" id="KW-0805">Transcription regulation</keyword>
<dbReference type="CDD" id="cd17627">
    <property type="entry name" value="REC_OmpR_PrrA-like"/>
    <property type="match status" value="1"/>
</dbReference>
<dbReference type="FunFam" id="3.40.50.2300:FF:000001">
    <property type="entry name" value="DNA-binding response regulator PhoB"/>
    <property type="match status" value="1"/>
</dbReference>
<dbReference type="AlphaFoldDB" id="A0A375I3M1"/>
<dbReference type="GO" id="GO:0032993">
    <property type="term" value="C:protein-DNA complex"/>
    <property type="evidence" value="ECO:0007669"/>
    <property type="project" value="TreeGrafter"/>
</dbReference>
<evidence type="ECO:0000313" key="12">
    <source>
        <dbReference type="Proteomes" id="UP000265962"/>
    </source>
</evidence>
<dbReference type="OrthoDB" id="9812490at2"/>
<dbReference type="InterPro" id="IPR001867">
    <property type="entry name" value="OmpR/PhoB-type_DNA-bd"/>
</dbReference>
<evidence type="ECO:0000256" key="2">
    <source>
        <dbReference type="ARBA" id="ARBA00022553"/>
    </source>
</evidence>